<gene>
    <name evidence="2" type="ORF">UFOPK2683_01300</name>
    <name evidence="3" type="ORF">UFOPK3605_00278</name>
    <name evidence="4" type="ORF">UFOPK3897_00165</name>
    <name evidence="5" type="ORF">UFOPK4121_00218</name>
</gene>
<dbReference type="EMBL" id="CAFBPQ010000003">
    <property type="protein sequence ID" value="CAB5014055.1"/>
    <property type="molecule type" value="Genomic_DNA"/>
</dbReference>
<dbReference type="Gene3D" id="1.10.1200.10">
    <property type="entry name" value="ACP-like"/>
    <property type="match status" value="1"/>
</dbReference>
<name>A0A6J7LNL7_9ZZZZ</name>
<evidence type="ECO:0000313" key="5">
    <source>
        <dbReference type="EMBL" id="CAB5014055.1"/>
    </source>
</evidence>
<feature type="domain" description="Carrier" evidence="1">
    <location>
        <begin position="1"/>
        <end position="78"/>
    </location>
</feature>
<protein>
    <submittedName>
        <fullName evidence="4">Unannotated protein</fullName>
    </submittedName>
</protein>
<proteinExistence type="predicted"/>
<evidence type="ECO:0000259" key="1">
    <source>
        <dbReference type="PROSITE" id="PS50075"/>
    </source>
</evidence>
<dbReference type="SUPFAM" id="SSF47336">
    <property type="entry name" value="ACP-like"/>
    <property type="match status" value="1"/>
</dbReference>
<evidence type="ECO:0000313" key="4">
    <source>
        <dbReference type="EMBL" id="CAB4968912.1"/>
    </source>
</evidence>
<accession>A0A6J7LNL7</accession>
<dbReference type="EMBL" id="CAFBOF010000002">
    <property type="protein sequence ID" value="CAB4968912.1"/>
    <property type="molecule type" value="Genomic_DNA"/>
</dbReference>
<reference evidence="4" key="1">
    <citation type="submission" date="2020-05" db="EMBL/GenBank/DDBJ databases">
        <authorList>
            <person name="Chiriac C."/>
            <person name="Salcher M."/>
            <person name="Ghai R."/>
            <person name="Kavagutti S V."/>
        </authorList>
    </citation>
    <scope>NUCLEOTIDE SEQUENCE</scope>
</reference>
<dbReference type="EMBL" id="CAEZYK010000090">
    <property type="protein sequence ID" value="CAB4731336.1"/>
    <property type="molecule type" value="Genomic_DNA"/>
</dbReference>
<dbReference type="InterPro" id="IPR009081">
    <property type="entry name" value="PP-bd_ACP"/>
</dbReference>
<evidence type="ECO:0000313" key="3">
    <source>
        <dbReference type="EMBL" id="CAB4897312.1"/>
    </source>
</evidence>
<dbReference type="PROSITE" id="PS50075">
    <property type="entry name" value="CARRIER"/>
    <property type="match status" value="1"/>
</dbReference>
<dbReference type="AlphaFoldDB" id="A0A6J7LNL7"/>
<sequence>MSDPLELKVVAVVTRELSVPPGSINLLSTSDDVDRWDSLGHLQICMALEAEFGVSPGLEEVGQINSIPAIIAYLRGMGI</sequence>
<evidence type="ECO:0000313" key="2">
    <source>
        <dbReference type="EMBL" id="CAB4731336.1"/>
    </source>
</evidence>
<organism evidence="4">
    <name type="scientific">freshwater metagenome</name>
    <dbReference type="NCBI Taxonomy" id="449393"/>
    <lineage>
        <taxon>unclassified sequences</taxon>
        <taxon>metagenomes</taxon>
        <taxon>ecological metagenomes</taxon>
    </lineage>
</organism>
<dbReference type="EMBL" id="CAFBMM010000005">
    <property type="protein sequence ID" value="CAB4897312.1"/>
    <property type="molecule type" value="Genomic_DNA"/>
</dbReference>
<dbReference type="InterPro" id="IPR036736">
    <property type="entry name" value="ACP-like_sf"/>
</dbReference>